<evidence type="ECO:0000313" key="10">
    <source>
        <dbReference type="Proteomes" id="UP000694397"/>
    </source>
</evidence>
<gene>
    <name evidence="9" type="primary">map7d2</name>
</gene>
<dbReference type="GO" id="GO:0015630">
    <property type="term" value="C:microtubule cytoskeleton"/>
    <property type="evidence" value="ECO:0007669"/>
    <property type="project" value="InterPro"/>
</dbReference>
<organism evidence="9 10">
    <name type="scientific">Scleropages formosus</name>
    <name type="common">Asian bonytongue</name>
    <name type="synonym">Osteoglossum formosum</name>
    <dbReference type="NCBI Taxonomy" id="113540"/>
    <lineage>
        <taxon>Eukaryota</taxon>
        <taxon>Metazoa</taxon>
        <taxon>Chordata</taxon>
        <taxon>Craniata</taxon>
        <taxon>Vertebrata</taxon>
        <taxon>Euteleostomi</taxon>
        <taxon>Actinopterygii</taxon>
        <taxon>Neopterygii</taxon>
        <taxon>Teleostei</taxon>
        <taxon>Osteoglossocephala</taxon>
        <taxon>Osteoglossomorpha</taxon>
        <taxon>Osteoglossiformes</taxon>
        <taxon>Osteoglossidae</taxon>
        <taxon>Scleropages</taxon>
    </lineage>
</organism>
<evidence type="ECO:0000256" key="2">
    <source>
        <dbReference type="ARBA" id="ARBA00007525"/>
    </source>
</evidence>
<proteinExistence type="inferred from homology"/>
<keyword evidence="8" id="KW-0732">Signal</keyword>
<sequence length="441" mass="50528">MSTKLCHSFTFLQMLVCVSTQRFPVKKLSCLSNVSFVSVSFVVSPSPHRPSASGPPSDAENGKSRVESPAATPKAPAMETSGAEKASASLLRSSSARRPDSPATPSRRSSPRPLSQSLGTPRRSRRQSPCATGPHPSSPLKNGPSWPSADLSRKPAGEEKEVKGHGSSERKASKAETTERKMPKSVSRERAMGAERSADASPVTPTGKPVAGTTDAEEASRLLAERRRQARQQKEQEERQRREQEEEERCVRVCACVCARVCHTHVVMMFSSPRLRVEEEQRRLREERARLEEEARQKEEQRQREELERRRVEEEERRLKERRWRELQAQLEREKEEMDFRAQKEAERQQQEREMLKLQEDEERLQRKKRIEEIMRRTRKTGAEGKVRIGSRQLRLSPHISYIFTLCLKRTGCVFWPHVYTHAHTRAHTPCFHSSDVMCCC</sequence>
<evidence type="ECO:0000256" key="7">
    <source>
        <dbReference type="SAM" id="MobiDB-lite"/>
    </source>
</evidence>
<dbReference type="InterPro" id="IPR008604">
    <property type="entry name" value="MAP7_fam"/>
</dbReference>
<dbReference type="InterPro" id="IPR051483">
    <property type="entry name" value="MAP7_domain-containing"/>
</dbReference>
<dbReference type="AlphaFoldDB" id="A0A8C9TEP3"/>
<evidence type="ECO:0000313" key="9">
    <source>
        <dbReference type="Ensembl" id="ENSSFOP00015049681.1"/>
    </source>
</evidence>
<feature type="compositionally biased region" description="Low complexity" evidence="7">
    <location>
        <begin position="86"/>
        <end position="118"/>
    </location>
</feature>
<feature type="chain" id="PRO_5034317124" description="MAP7 domain-containing protein 2-like" evidence="8">
    <location>
        <begin position="21"/>
        <end position="441"/>
    </location>
</feature>
<dbReference type="Ensembl" id="ENSSFOT00015043174.1">
    <property type="protein sequence ID" value="ENSSFOP00015049681.1"/>
    <property type="gene ID" value="ENSSFOG00015031597.1"/>
</dbReference>
<dbReference type="PANTHER" id="PTHR15073:SF3">
    <property type="entry name" value="MAP7 DOMAIN-CONTAINING PROTEIN 2"/>
    <property type="match status" value="1"/>
</dbReference>
<reference evidence="9 10" key="1">
    <citation type="submission" date="2019-04" db="EMBL/GenBank/DDBJ databases">
        <authorList>
            <consortium name="Wellcome Sanger Institute Data Sharing"/>
        </authorList>
    </citation>
    <scope>NUCLEOTIDE SEQUENCE [LARGE SCALE GENOMIC DNA]</scope>
</reference>
<evidence type="ECO:0008006" key="11">
    <source>
        <dbReference type="Google" id="ProtNLM"/>
    </source>
</evidence>
<feature type="signal peptide" evidence="8">
    <location>
        <begin position="1"/>
        <end position="20"/>
    </location>
</feature>
<feature type="region of interest" description="Disordered" evidence="7">
    <location>
        <begin position="44"/>
        <end position="244"/>
    </location>
</feature>
<dbReference type="GeneTree" id="ENSGT00950000182941"/>
<comment type="similarity">
    <text evidence="2">Belongs to the MAP7 family.</text>
</comment>
<dbReference type="Proteomes" id="UP000694397">
    <property type="component" value="Chromosome 24"/>
</dbReference>
<keyword evidence="4 6" id="KW-0175">Coiled coil</keyword>
<evidence type="ECO:0000256" key="1">
    <source>
        <dbReference type="ARBA" id="ARBA00004245"/>
    </source>
</evidence>
<keyword evidence="3" id="KW-0963">Cytoplasm</keyword>
<comment type="subcellular location">
    <subcellularLocation>
        <location evidence="1">Cytoplasm</location>
        <location evidence="1">Cytoskeleton</location>
    </subcellularLocation>
</comment>
<reference evidence="9" key="2">
    <citation type="submission" date="2025-08" db="UniProtKB">
        <authorList>
            <consortium name="Ensembl"/>
        </authorList>
    </citation>
    <scope>IDENTIFICATION</scope>
</reference>
<feature type="coiled-coil region" evidence="6">
    <location>
        <begin position="274"/>
        <end position="368"/>
    </location>
</feature>
<reference evidence="9" key="3">
    <citation type="submission" date="2025-09" db="UniProtKB">
        <authorList>
            <consortium name="Ensembl"/>
        </authorList>
    </citation>
    <scope>IDENTIFICATION</scope>
</reference>
<keyword evidence="10" id="KW-1185">Reference proteome</keyword>
<accession>A0A8C9TEP3</accession>
<dbReference type="Pfam" id="PF05672">
    <property type="entry name" value="MAP7"/>
    <property type="match status" value="1"/>
</dbReference>
<protein>
    <recommendedName>
        <fullName evidence="11">MAP7 domain-containing protein 2-like</fullName>
    </recommendedName>
</protein>
<evidence type="ECO:0000256" key="4">
    <source>
        <dbReference type="ARBA" id="ARBA00023054"/>
    </source>
</evidence>
<evidence type="ECO:0000256" key="8">
    <source>
        <dbReference type="SAM" id="SignalP"/>
    </source>
</evidence>
<feature type="compositionally biased region" description="Basic and acidic residues" evidence="7">
    <location>
        <begin position="151"/>
        <end position="198"/>
    </location>
</feature>
<dbReference type="OrthoDB" id="8897990at2759"/>
<evidence type="ECO:0000256" key="5">
    <source>
        <dbReference type="ARBA" id="ARBA00023212"/>
    </source>
</evidence>
<dbReference type="PANTHER" id="PTHR15073">
    <property type="entry name" value="MICROTUBULE-ASSOCIATED PROTEIN"/>
    <property type="match status" value="1"/>
</dbReference>
<keyword evidence="5" id="KW-0206">Cytoskeleton</keyword>
<evidence type="ECO:0000256" key="3">
    <source>
        <dbReference type="ARBA" id="ARBA00022490"/>
    </source>
</evidence>
<dbReference type="GO" id="GO:0000226">
    <property type="term" value="P:microtubule cytoskeleton organization"/>
    <property type="evidence" value="ECO:0007669"/>
    <property type="project" value="InterPro"/>
</dbReference>
<evidence type="ECO:0000256" key="6">
    <source>
        <dbReference type="SAM" id="Coils"/>
    </source>
</evidence>
<name>A0A8C9TEP3_SCLFO</name>
<feature type="compositionally biased region" description="Basic and acidic residues" evidence="7">
    <location>
        <begin position="218"/>
        <end position="244"/>
    </location>
</feature>